<dbReference type="NCBIfam" id="TIGR03462">
    <property type="entry name" value="CarR_dom_SF"/>
    <property type="match status" value="1"/>
</dbReference>
<keyword evidence="4" id="KW-0125">Carotenoid biosynthesis</keyword>
<evidence type="ECO:0000256" key="5">
    <source>
        <dbReference type="ARBA" id="ARBA00022989"/>
    </source>
</evidence>
<dbReference type="Proteomes" id="UP000314616">
    <property type="component" value="Chromosome"/>
</dbReference>
<keyword evidence="7" id="KW-0413">Isomerase</keyword>
<evidence type="ECO:0000256" key="4">
    <source>
        <dbReference type="ARBA" id="ARBA00022746"/>
    </source>
</evidence>
<evidence type="ECO:0000313" key="9">
    <source>
        <dbReference type="EMBL" id="QDC26316.1"/>
    </source>
</evidence>
<dbReference type="GO" id="GO:0016117">
    <property type="term" value="P:carotenoid biosynthetic process"/>
    <property type="evidence" value="ECO:0007669"/>
    <property type="project" value="UniProtKB-KW"/>
</dbReference>
<dbReference type="EMBL" id="CP040915">
    <property type="protein sequence ID" value="QDC26316.1"/>
    <property type="molecule type" value="Genomic_DNA"/>
</dbReference>
<dbReference type="InterPro" id="IPR017825">
    <property type="entry name" value="Lycopene_cyclase_dom"/>
</dbReference>
<dbReference type="OrthoDB" id="4411839at2"/>
<reference evidence="9 10" key="1">
    <citation type="submission" date="2019-05" db="EMBL/GenBank/DDBJ databases">
        <title>Georgenia *** sp. nov., and Georgenia *** sp. nov., isolated from the intestinal contents of plateau pika (Ochotona curzoniae) in the Qinghai-Tibet plateau of China.</title>
        <authorList>
            <person name="Tian Z."/>
        </authorList>
    </citation>
    <scope>NUCLEOTIDE SEQUENCE [LARGE SCALE GENOMIC DNA]</scope>
    <source>
        <strain evidence="9 10">Z443</strain>
    </source>
</reference>
<dbReference type="AlphaFoldDB" id="A0A5B8CDP3"/>
<evidence type="ECO:0000256" key="6">
    <source>
        <dbReference type="ARBA" id="ARBA00023136"/>
    </source>
</evidence>
<dbReference type="RefSeq" id="WP_139930940.1">
    <property type="nucleotide sequence ID" value="NZ_CP040915.1"/>
</dbReference>
<keyword evidence="6 8" id="KW-0472">Membrane</keyword>
<protein>
    <submittedName>
        <fullName evidence="9">Lycopene cyclase domain-containing protein</fullName>
    </submittedName>
</protein>
<comment type="subcellular location">
    <subcellularLocation>
        <location evidence="1">Membrane</location>
        <topology evidence="1">Multi-pass membrane protein</topology>
    </subcellularLocation>
</comment>
<name>A0A5B8CDP3_9MICO</name>
<evidence type="ECO:0000256" key="8">
    <source>
        <dbReference type="SAM" id="Phobius"/>
    </source>
</evidence>
<feature type="transmembrane region" description="Helical" evidence="8">
    <location>
        <begin position="34"/>
        <end position="56"/>
    </location>
</feature>
<accession>A0A5B8CDP3</accession>
<keyword evidence="5 8" id="KW-1133">Transmembrane helix</keyword>
<dbReference type="GO" id="GO:0045436">
    <property type="term" value="F:lycopene beta cyclase activity"/>
    <property type="evidence" value="ECO:0007669"/>
    <property type="project" value="UniProtKB-ARBA"/>
</dbReference>
<proteinExistence type="predicted"/>
<evidence type="ECO:0000256" key="7">
    <source>
        <dbReference type="ARBA" id="ARBA00023235"/>
    </source>
</evidence>
<evidence type="ECO:0000256" key="1">
    <source>
        <dbReference type="ARBA" id="ARBA00004141"/>
    </source>
</evidence>
<comment type="pathway">
    <text evidence="2">Carotenoid biosynthesis.</text>
</comment>
<evidence type="ECO:0000256" key="2">
    <source>
        <dbReference type="ARBA" id="ARBA00004829"/>
    </source>
</evidence>
<evidence type="ECO:0000313" key="10">
    <source>
        <dbReference type="Proteomes" id="UP000314616"/>
    </source>
</evidence>
<gene>
    <name evidence="9" type="ORF">FE374_18380</name>
</gene>
<evidence type="ECO:0000256" key="3">
    <source>
        <dbReference type="ARBA" id="ARBA00022692"/>
    </source>
</evidence>
<sequence>MTYLGLAGLFLLPPVLLAAVATHRRRLGLRWWARTAVVIVVLLALTVVFDSLMIAADLFRFHAPALAGPTLLRAPVEDLAWPLAAGLALPALWELARPAQRPAPAPPAAPAAHRPGER</sequence>
<dbReference type="GO" id="GO:0016020">
    <property type="term" value="C:membrane"/>
    <property type="evidence" value="ECO:0007669"/>
    <property type="project" value="UniProtKB-SubCell"/>
</dbReference>
<dbReference type="KEGG" id="gyu:FE374_18380"/>
<dbReference type="GO" id="GO:0016872">
    <property type="term" value="F:intramolecular lyase activity"/>
    <property type="evidence" value="ECO:0007669"/>
    <property type="project" value="InterPro"/>
</dbReference>
<organism evidence="9 10">
    <name type="scientific">Georgenia yuyongxinii</name>
    <dbReference type="NCBI Taxonomy" id="2589797"/>
    <lineage>
        <taxon>Bacteria</taxon>
        <taxon>Bacillati</taxon>
        <taxon>Actinomycetota</taxon>
        <taxon>Actinomycetes</taxon>
        <taxon>Micrococcales</taxon>
        <taxon>Bogoriellaceae</taxon>
        <taxon>Georgenia</taxon>
    </lineage>
</organism>
<keyword evidence="3 8" id="KW-0812">Transmembrane</keyword>